<dbReference type="OrthoDB" id="2643984at2"/>
<keyword evidence="1" id="KW-0732">Signal</keyword>
<dbReference type="InterPro" id="IPR050490">
    <property type="entry name" value="Bact_solute-bd_prot1"/>
</dbReference>
<proteinExistence type="predicted"/>
<protein>
    <recommendedName>
        <fullName evidence="4">ABC transporter substrate-binding protein</fullName>
    </recommendedName>
</protein>
<keyword evidence="3" id="KW-1185">Reference proteome</keyword>
<gene>
    <name evidence="2" type="ORF">SY83_20385</name>
</gene>
<feature type="signal peptide" evidence="1">
    <location>
        <begin position="1"/>
        <end position="23"/>
    </location>
</feature>
<dbReference type="AlphaFoldDB" id="A0A172TMR1"/>
<dbReference type="InterPro" id="IPR006059">
    <property type="entry name" value="SBP"/>
</dbReference>
<dbReference type="Gene3D" id="3.40.190.10">
    <property type="entry name" value="Periplasmic binding protein-like II"/>
    <property type="match status" value="1"/>
</dbReference>
<evidence type="ECO:0008006" key="4">
    <source>
        <dbReference type="Google" id="ProtNLM"/>
    </source>
</evidence>
<dbReference type="EMBL" id="CP011388">
    <property type="protein sequence ID" value="ANE48256.1"/>
    <property type="molecule type" value="Genomic_DNA"/>
</dbReference>
<evidence type="ECO:0000313" key="3">
    <source>
        <dbReference type="Proteomes" id="UP000076927"/>
    </source>
</evidence>
<evidence type="ECO:0000256" key="1">
    <source>
        <dbReference type="SAM" id="SignalP"/>
    </source>
</evidence>
<accession>A0A172TMR1</accession>
<evidence type="ECO:0000313" key="2">
    <source>
        <dbReference type="EMBL" id="ANE48256.1"/>
    </source>
</evidence>
<dbReference type="PANTHER" id="PTHR43649:SF12">
    <property type="entry name" value="DIACETYLCHITOBIOSE BINDING PROTEIN DASA"/>
    <property type="match status" value="1"/>
</dbReference>
<sequence>MNQRGQKLASILLVTTLFLTACGANTGSPAATETNGGDGASAVEKKQVALKIWGGVPEESGPKDVVTAWNNANPDIQVEYVRYVNDDSGNTKLDTALVSQSDPPDLFFSYGETYLNRRIHAGMTIELDDLIDKSGLKVDEVIGNANIVKTDGKTHYLPAMKQISAILMNKTVLDAAGEKVPDSWTWDEYTALALKLTKSGMAGSFIQNPGETIQRFTLITSKPKDFSYKEDGTSNFDSAALRKGLELQKELYDKGAMVKWAETITNKLAPQSELFTGKAAMVFGGTHLIRYVKDLTGFPRDFQVVFAPTPQYQKGTNVNVAGFNDFMSINKNSKHKEKAMKFMTWYLTEGNNLMIPGGRIPSNKKADMDKVVEQVVGDAAAQMDIDSLKKVLKADYVYPAQTISTAFPALTTILNEESEKYFMNVQDLDKTMSALKTRADDAIESVKK</sequence>
<dbReference type="PATRIC" id="fig|1178515.4.peg.4126"/>
<organism evidence="2 3">
    <name type="scientific">Paenibacillus swuensis</name>
    <dbReference type="NCBI Taxonomy" id="1178515"/>
    <lineage>
        <taxon>Bacteria</taxon>
        <taxon>Bacillati</taxon>
        <taxon>Bacillota</taxon>
        <taxon>Bacilli</taxon>
        <taxon>Bacillales</taxon>
        <taxon>Paenibacillaceae</taxon>
        <taxon>Paenibacillus</taxon>
    </lineage>
</organism>
<dbReference type="PANTHER" id="PTHR43649">
    <property type="entry name" value="ARABINOSE-BINDING PROTEIN-RELATED"/>
    <property type="match status" value="1"/>
</dbReference>
<reference evidence="2 3" key="1">
    <citation type="submission" date="2015-01" db="EMBL/GenBank/DDBJ databases">
        <title>Paenibacillus swuensis/DY6/whole genome sequencing.</title>
        <authorList>
            <person name="Kim M.K."/>
            <person name="Srinivasan S."/>
            <person name="Lee J.-J."/>
        </authorList>
    </citation>
    <scope>NUCLEOTIDE SEQUENCE [LARGE SCALE GENOMIC DNA]</scope>
    <source>
        <strain evidence="2 3">DY6</strain>
    </source>
</reference>
<dbReference type="RefSeq" id="WP_068609885.1">
    <property type="nucleotide sequence ID" value="NZ_CP011388.1"/>
</dbReference>
<feature type="chain" id="PRO_5039119705" description="ABC transporter substrate-binding protein" evidence="1">
    <location>
        <begin position="24"/>
        <end position="448"/>
    </location>
</feature>
<dbReference type="PROSITE" id="PS51257">
    <property type="entry name" value="PROKAR_LIPOPROTEIN"/>
    <property type="match status" value="1"/>
</dbReference>
<dbReference type="STRING" id="1178515.SY83_20385"/>
<name>A0A172TMR1_9BACL</name>
<dbReference type="Proteomes" id="UP000076927">
    <property type="component" value="Chromosome"/>
</dbReference>
<dbReference type="SUPFAM" id="SSF53850">
    <property type="entry name" value="Periplasmic binding protein-like II"/>
    <property type="match status" value="1"/>
</dbReference>
<dbReference type="Pfam" id="PF01547">
    <property type="entry name" value="SBP_bac_1"/>
    <property type="match status" value="1"/>
</dbReference>
<dbReference type="KEGG" id="pswu:SY83_20385"/>